<proteinExistence type="predicted"/>
<evidence type="ECO:0000313" key="2">
    <source>
        <dbReference type="Proteomes" id="UP000260005"/>
    </source>
</evidence>
<keyword evidence="2" id="KW-1185">Reference proteome</keyword>
<dbReference type="EMBL" id="MF001358">
    <property type="protein sequence ID" value="ASZ76699.1"/>
    <property type="molecule type" value="Genomic_DNA"/>
</dbReference>
<reference evidence="1 2" key="1">
    <citation type="submission" date="2017-04" db="EMBL/GenBank/DDBJ databases">
        <title>Complete Genome Sequence of Lytic Bacteriophage EF1 Infecting Enterococcus faecalis Isolates.</title>
        <authorList>
            <person name="Kim D."/>
            <person name="Kim Y.J."/>
            <person name="Han B.K."/>
            <person name="Kim H."/>
        </authorList>
    </citation>
    <scope>NUCLEOTIDE SEQUENCE [LARGE SCALE GENOMIC DNA]</scope>
</reference>
<sequence length="335" mass="38660">MKSQYEKINLSQGVSLFSYNNYENFFSQVTEKKKEIIAMMDNNLRLVFKIDNIKAIKTQAERDFKKEFKERYKETRKIDAGFFKLAGLLNDSDLIENKHSSGKKLSKVINQTPELGEEIVLMYSQIKNSYILPSSYLVISVHPYDFIMMGVGRGWTTCYKPMGEHYTGGYSAALDNYTFLTYVMTEKPNFNDVEYVDRKIYRRLGVFSKDYKGAMLSTQYPYKNNGIEEFTINTLQSTFFSSLGENFISVHDDNIKTYKTNLSQVYNDFTLGIKSKRENLYIGAPKESEILKYGSVVKCLSCNKTNAFSDMPICGDCELKTYEGNWSDKIGQYTV</sequence>
<evidence type="ECO:0000313" key="1">
    <source>
        <dbReference type="EMBL" id="ASZ76699.1"/>
    </source>
</evidence>
<organism evidence="1 2">
    <name type="scientific">Enterococcus phage EF1</name>
    <dbReference type="NCBI Taxonomy" id="2025813"/>
    <lineage>
        <taxon>Viruses</taxon>
        <taxon>Duplodnaviria</taxon>
        <taxon>Heunggongvirae</taxon>
        <taxon>Uroviricota</taxon>
        <taxon>Caudoviricetes</taxon>
    </lineage>
</organism>
<dbReference type="Proteomes" id="UP000260005">
    <property type="component" value="Segment"/>
</dbReference>
<accession>A0A249XXJ8</accession>
<protein>
    <submittedName>
        <fullName evidence="1">Uncharacterized protein</fullName>
    </submittedName>
</protein>
<name>A0A249XXJ8_9CAUD</name>